<feature type="transmembrane region" description="Helical" evidence="7">
    <location>
        <begin position="95"/>
        <end position="118"/>
    </location>
</feature>
<dbReference type="OrthoDB" id="9773683at2"/>
<dbReference type="STRING" id="1173111.SAMN05444955_11493"/>
<evidence type="ECO:0000256" key="7">
    <source>
        <dbReference type="RuleBase" id="RU363032"/>
    </source>
</evidence>
<dbReference type="EMBL" id="FOCQ01000014">
    <property type="protein sequence ID" value="SEN57008.1"/>
    <property type="molecule type" value="Genomic_DNA"/>
</dbReference>
<dbReference type="CDD" id="cd06261">
    <property type="entry name" value="TM_PBP2"/>
    <property type="match status" value="1"/>
</dbReference>
<dbReference type="GO" id="GO:0005886">
    <property type="term" value="C:plasma membrane"/>
    <property type="evidence" value="ECO:0007669"/>
    <property type="project" value="UniProtKB-SubCell"/>
</dbReference>
<feature type="transmembrane region" description="Helical" evidence="7">
    <location>
        <begin position="184"/>
        <end position="202"/>
    </location>
</feature>
<feature type="transmembrane region" description="Helical" evidence="7">
    <location>
        <begin position="130"/>
        <end position="155"/>
    </location>
</feature>
<feature type="domain" description="ABC transmembrane type-1" evidence="8">
    <location>
        <begin position="95"/>
        <end position="306"/>
    </location>
</feature>
<comment type="similarity">
    <text evidence="7">Belongs to the binding-protein-dependent transport system permease family.</text>
</comment>
<dbReference type="Pfam" id="PF19300">
    <property type="entry name" value="BPD_transp_1_N"/>
    <property type="match status" value="1"/>
</dbReference>
<evidence type="ECO:0000313" key="10">
    <source>
        <dbReference type="Proteomes" id="UP000199695"/>
    </source>
</evidence>
<evidence type="ECO:0000256" key="1">
    <source>
        <dbReference type="ARBA" id="ARBA00004651"/>
    </source>
</evidence>
<dbReference type="Pfam" id="PF00528">
    <property type="entry name" value="BPD_transp_1"/>
    <property type="match status" value="1"/>
</dbReference>
<dbReference type="InterPro" id="IPR045621">
    <property type="entry name" value="BPD_transp_1_N"/>
</dbReference>
<keyword evidence="5 7" id="KW-1133">Transmembrane helix</keyword>
<dbReference type="PANTHER" id="PTHR43163">
    <property type="entry name" value="DIPEPTIDE TRANSPORT SYSTEM PERMEASE PROTEIN DPPB-RELATED"/>
    <property type="match status" value="1"/>
</dbReference>
<dbReference type="PROSITE" id="PS50928">
    <property type="entry name" value="ABC_TM1"/>
    <property type="match status" value="1"/>
</dbReference>
<dbReference type="Gene3D" id="1.10.3720.10">
    <property type="entry name" value="MetI-like"/>
    <property type="match status" value="1"/>
</dbReference>
<evidence type="ECO:0000256" key="5">
    <source>
        <dbReference type="ARBA" id="ARBA00022989"/>
    </source>
</evidence>
<dbReference type="RefSeq" id="WP_089971156.1">
    <property type="nucleotide sequence ID" value="NZ_FOCQ01000014.1"/>
</dbReference>
<accession>A0A1H8HMY0</accession>
<keyword evidence="2 7" id="KW-0813">Transport</keyword>
<dbReference type="Proteomes" id="UP000199695">
    <property type="component" value="Unassembled WGS sequence"/>
</dbReference>
<protein>
    <submittedName>
        <fullName evidence="9">Peptide/nickel transport system permease protein</fullName>
    </submittedName>
</protein>
<dbReference type="InterPro" id="IPR000515">
    <property type="entry name" value="MetI-like"/>
</dbReference>
<keyword evidence="6 7" id="KW-0472">Membrane</keyword>
<evidence type="ECO:0000259" key="8">
    <source>
        <dbReference type="PROSITE" id="PS50928"/>
    </source>
</evidence>
<proteinExistence type="inferred from homology"/>
<keyword evidence="3" id="KW-1003">Cell membrane</keyword>
<dbReference type="SUPFAM" id="SSF161098">
    <property type="entry name" value="MetI-like"/>
    <property type="match status" value="1"/>
</dbReference>
<evidence type="ECO:0000256" key="3">
    <source>
        <dbReference type="ARBA" id="ARBA00022475"/>
    </source>
</evidence>
<feature type="transmembrane region" description="Helical" evidence="7">
    <location>
        <begin position="287"/>
        <end position="313"/>
    </location>
</feature>
<evidence type="ECO:0000256" key="4">
    <source>
        <dbReference type="ARBA" id="ARBA00022692"/>
    </source>
</evidence>
<dbReference type="InterPro" id="IPR035906">
    <property type="entry name" value="MetI-like_sf"/>
</dbReference>
<evidence type="ECO:0000256" key="2">
    <source>
        <dbReference type="ARBA" id="ARBA00022448"/>
    </source>
</evidence>
<gene>
    <name evidence="9" type="ORF">SAMN05444955_11493</name>
</gene>
<dbReference type="GO" id="GO:0055085">
    <property type="term" value="P:transmembrane transport"/>
    <property type="evidence" value="ECO:0007669"/>
    <property type="project" value="InterPro"/>
</dbReference>
<reference evidence="9 10" key="1">
    <citation type="submission" date="2016-10" db="EMBL/GenBank/DDBJ databases">
        <authorList>
            <person name="de Groot N.N."/>
        </authorList>
    </citation>
    <scope>NUCLEOTIDE SEQUENCE [LARGE SCALE GENOMIC DNA]</scope>
    <source>
        <strain evidence="9 10">DSM 46701</strain>
    </source>
</reference>
<organism evidence="9 10">
    <name type="scientific">Lihuaxuella thermophila</name>
    <dbReference type="NCBI Taxonomy" id="1173111"/>
    <lineage>
        <taxon>Bacteria</taxon>
        <taxon>Bacillati</taxon>
        <taxon>Bacillota</taxon>
        <taxon>Bacilli</taxon>
        <taxon>Bacillales</taxon>
        <taxon>Thermoactinomycetaceae</taxon>
        <taxon>Lihuaxuella</taxon>
    </lineage>
</organism>
<sequence length="320" mass="35769">MTTYLIRRILTMIPMMVLISVILFTMVQLAPGDAFSGQFDPRVDASYYEKMREKFGLNKSPVEQYFIWAKNFVQGEFGLSFRHRMPVSDLISDRIGNTVFLGVCSLILTYSLAIPLGIFSANKPYSKLDYTLTGFSFVGYSMPSFLAGLLLIYLFSFNLKIFPFSGTETAGGGYEGISLLLDRLYHVILPAFTLSLITIAGYNRFVRSSILEAKQQDYVRTARAKGLSKSVVMRKHVLRNALIPLITLFGLDLGLLLGGAVITETIFTYPGIGQLYFEGIVNRDYPIIMAVSMISALTVLLGNLLADILYAVVDPRIRYE</sequence>
<name>A0A1H8HMY0_9BACL</name>
<keyword evidence="10" id="KW-1185">Reference proteome</keyword>
<dbReference type="AlphaFoldDB" id="A0A1H8HMY0"/>
<comment type="subcellular location">
    <subcellularLocation>
        <location evidence="1 7">Cell membrane</location>
        <topology evidence="1 7">Multi-pass membrane protein</topology>
    </subcellularLocation>
</comment>
<evidence type="ECO:0000313" key="9">
    <source>
        <dbReference type="EMBL" id="SEN57008.1"/>
    </source>
</evidence>
<dbReference type="PANTHER" id="PTHR43163:SF6">
    <property type="entry name" value="DIPEPTIDE TRANSPORT SYSTEM PERMEASE PROTEIN DPPB-RELATED"/>
    <property type="match status" value="1"/>
</dbReference>
<evidence type="ECO:0000256" key="6">
    <source>
        <dbReference type="ARBA" id="ARBA00023136"/>
    </source>
</evidence>
<keyword evidence="4 7" id="KW-0812">Transmembrane</keyword>
<feature type="transmembrane region" description="Helical" evidence="7">
    <location>
        <begin position="242"/>
        <end position="267"/>
    </location>
</feature>
<feature type="transmembrane region" description="Helical" evidence="7">
    <location>
        <begin position="12"/>
        <end position="30"/>
    </location>
</feature>